<dbReference type="EMBL" id="JAUZQC010000020">
    <property type="protein sequence ID" value="KAK5852850.1"/>
    <property type="molecule type" value="Genomic_DNA"/>
</dbReference>
<gene>
    <name evidence="1" type="ORF">PBY51_006689</name>
</gene>
<evidence type="ECO:0000313" key="1">
    <source>
        <dbReference type="EMBL" id="KAK5852850.1"/>
    </source>
</evidence>
<accession>A0AAN7X4P7</accession>
<reference evidence="1 2" key="1">
    <citation type="journal article" date="2023" name="Genes (Basel)">
        <title>Chromosome-Level Genome Assembly and Circadian Gene Repertoire of the Patagonia Blennie Eleginops maclovinus-The Closest Ancestral Proxy of Antarctic Cryonotothenioids.</title>
        <authorList>
            <person name="Cheng C.C."/>
            <person name="Rivera-Colon A.G."/>
            <person name="Minhas B.F."/>
            <person name="Wilson L."/>
            <person name="Rayamajhi N."/>
            <person name="Vargas-Chacoff L."/>
            <person name="Catchen J.M."/>
        </authorList>
    </citation>
    <scope>NUCLEOTIDE SEQUENCE [LARGE SCALE GENOMIC DNA]</scope>
    <source>
        <strain evidence="1">JMC-PN-2008</strain>
    </source>
</reference>
<keyword evidence="2" id="KW-1185">Reference proteome</keyword>
<name>A0AAN7X4P7_ELEMC</name>
<protein>
    <submittedName>
        <fullName evidence="1">Uncharacterized protein</fullName>
    </submittedName>
</protein>
<evidence type="ECO:0000313" key="2">
    <source>
        <dbReference type="Proteomes" id="UP001346869"/>
    </source>
</evidence>
<proteinExistence type="predicted"/>
<reference evidence="1 2" key="2">
    <citation type="journal article" date="2023" name="Mol. Biol. Evol.">
        <title>Genomics of Secondarily Temperate Adaptation in the Only Non-Antarctic Icefish.</title>
        <authorList>
            <person name="Rivera-Colon A.G."/>
            <person name="Rayamajhi N."/>
            <person name="Minhas B.F."/>
            <person name="Madrigal G."/>
            <person name="Bilyk K.T."/>
            <person name="Yoon V."/>
            <person name="Hune M."/>
            <person name="Gregory S."/>
            <person name="Cheng C.H.C."/>
            <person name="Catchen J.M."/>
        </authorList>
    </citation>
    <scope>NUCLEOTIDE SEQUENCE [LARGE SCALE GENOMIC DNA]</scope>
    <source>
        <strain evidence="1">JMC-PN-2008</strain>
    </source>
</reference>
<dbReference type="Proteomes" id="UP001346869">
    <property type="component" value="Unassembled WGS sequence"/>
</dbReference>
<comment type="caution">
    <text evidence="1">The sequence shown here is derived from an EMBL/GenBank/DDBJ whole genome shotgun (WGS) entry which is preliminary data.</text>
</comment>
<sequence length="74" mass="8122">MERRVRLGWLGREGLEGQQSELPCGGSLRWGINRMSGQGKSSTSHSELIPSENFPIHDRLVSLCRGGADESKLA</sequence>
<organism evidence="1 2">
    <name type="scientific">Eleginops maclovinus</name>
    <name type="common">Patagonian blennie</name>
    <name type="synonym">Eleginus maclovinus</name>
    <dbReference type="NCBI Taxonomy" id="56733"/>
    <lineage>
        <taxon>Eukaryota</taxon>
        <taxon>Metazoa</taxon>
        <taxon>Chordata</taxon>
        <taxon>Craniata</taxon>
        <taxon>Vertebrata</taxon>
        <taxon>Euteleostomi</taxon>
        <taxon>Actinopterygii</taxon>
        <taxon>Neopterygii</taxon>
        <taxon>Teleostei</taxon>
        <taxon>Neoteleostei</taxon>
        <taxon>Acanthomorphata</taxon>
        <taxon>Eupercaria</taxon>
        <taxon>Perciformes</taxon>
        <taxon>Notothenioidei</taxon>
        <taxon>Eleginopidae</taxon>
        <taxon>Eleginops</taxon>
    </lineage>
</organism>
<dbReference type="AlphaFoldDB" id="A0AAN7X4P7"/>